<evidence type="ECO:0000256" key="8">
    <source>
        <dbReference type="ARBA" id="ARBA00022840"/>
    </source>
</evidence>
<dbReference type="InterPro" id="IPR018094">
    <property type="entry name" value="Thymidylate_kinase"/>
</dbReference>
<protein>
    <recommendedName>
        <fullName evidence="3 11">Thymidylate kinase</fullName>
        <ecNumber evidence="2 11">2.7.4.9</ecNumber>
    </recommendedName>
    <alternativeName>
        <fullName evidence="11">dTMP kinase</fullName>
    </alternativeName>
</protein>
<dbReference type="PANTHER" id="PTHR10344">
    <property type="entry name" value="THYMIDYLATE KINASE"/>
    <property type="match status" value="1"/>
</dbReference>
<gene>
    <name evidence="11" type="primary">tmk</name>
    <name evidence="13" type="ORF">BO222_05770</name>
</gene>
<dbReference type="GO" id="GO:0006233">
    <property type="term" value="P:dTDP biosynthetic process"/>
    <property type="evidence" value="ECO:0007669"/>
    <property type="project" value="InterPro"/>
</dbReference>
<comment type="caution">
    <text evidence="13">The sequence shown here is derived from an EMBL/GenBank/DDBJ whole genome shotgun (WGS) entry which is preliminary data.</text>
</comment>
<dbReference type="AlphaFoldDB" id="A0A1U7NGC0"/>
<keyword evidence="7 11" id="KW-0418">Kinase</keyword>
<dbReference type="PROSITE" id="PS01331">
    <property type="entry name" value="THYMIDYLATE_KINASE"/>
    <property type="match status" value="1"/>
</dbReference>
<dbReference type="EMBL" id="MPJW01000119">
    <property type="protein sequence ID" value="OLU40009.1"/>
    <property type="molecule type" value="Genomic_DNA"/>
</dbReference>
<dbReference type="GO" id="GO:0006227">
    <property type="term" value="P:dUDP biosynthetic process"/>
    <property type="evidence" value="ECO:0007669"/>
    <property type="project" value="TreeGrafter"/>
</dbReference>
<dbReference type="InterPro" id="IPR039430">
    <property type="entry name" value="Thymidylate_kin-like_dom"/>
</dbReference>
<dbReference type="OrthoDB" id="9774907at2"/>
<evidence type="ECO:0000256" key="7">
    <source>
        <dbReference type="ARBA" id="ARBA00022777"/>
    </source>
</evidence>
<dbReference type="GO" id="GO:0005524">
    <property type="term" value="F:ATP binding"/>
    <property type="evidence" value="ECO:0007669"/>
    <property type="project" value="UniProtKB-UniRule"/>
</dbReference>
<organism evidence="13 14">
    <name type="scientific">Ileibacterium valens</name>
    <dbReference type="NCBI Taxonomy" id="1862668"/>
    <lineage>
        <taxon>Bacteria</taxon>
        <taxon>Bacillati</taxon>
        <taxon>Bacillota</taxon>
        <taxon>Erysipelotrichia</taxon>
        <taxon>Erysipelotrichales</taxon>
        <taxon>Erysipelotrichaceae</taxon>
        <taxon>Ileibacterium</taxon>
    </lineage>
</organism>
<feature type="binding site" evidence="11">
    <location>
        <begin position="11"/>
        <end position="18"/>
    </location>
    <ligand>
        <name>ATP</name>
        <dbReference type="ChEBI" id="CHEBI:30616"/>
    </ligand>
</feature>
<evidence type="ECO:0000256" key="10">
    <source>
        <dbReference type="ARBA" id="ARBA00057735"/>
    </source>
</evidence>
<evidence type="ECO:0000256" key="1">
    <source>
        <dbReference type="ARBA" id="ARBA00009776"/>
    </source>
</evidence>
<name>A0A1U7NGC0_9FIRM</name>
<dbReference type="GO" id="GO:0004798">
    <property type="term" value="F:dTMP kinase activity"/>
    <property type="evidence" value="ECO:0007669"/>
    <property type="project" value="UniProtKB-UniRule"/>
</dbReference>
<evidence type="ECO:0000313" key="13">
    <source>
        <dbReference type="EMBL" id="OLU40009.1"/>
    </source>
</evidence>
<proteinExistence type="inferred from homology"/>
<dbReference type="InterPro" id="IPR027417">
    <property type="entry name" value="P-loop_NTPase"/>
</dbReference>
<keyword evidence="8 11" id="KW-0067">ATP-binding</keyword>
<dbReference type="NCBIfam" id="TIGR00041">
    <property type="entry name" value="DTMP_kinase"/>
    <property type="match status" value="1"/>
</dbReference>
<dbReference type="EC" id="2.7.4.9" evidence="2 11"/>
<evidence type="ECO:0000256" key="6">
    <source>
        <dbReference type="ARBA" id="ARBA00022741"/>
    </source>
</evidence>
<dbReference type="PANTHER" id="PTHR10344:SF4">
    <property type="entry name" value="UMP-CMP KINASE 2, MITOCHONDRIAL"/>
    <property type="match status" value="1"/>
</dbReference>
<keyword evidence="14" id="KW-1185">Reference proteome</keyword>
<dbReference type="HAMAP" id="MF_00165">
    <property type="entry name" value="Thymidylate_kinase"/>
    <property type="match status" value="1"/>
</dbReference>
<dbReference type="FunFam" id="3.40.50.300:FF:000225">
    <property type="entry name" value="Thymidylate kinase"/>
    <property type="match status" value="1"/>
</dbReference>
<comment type="function">
    <text evidence="10 11">Phosphorylation of dTMP to form dTDP in both de novo and salvage pathways of dTTP synthesis.</text>
</comment>
<evidence type="ECO:0000256" key="5">
    <source>
        <dbReference type="ARBA" id="ARBA00022727"/>
    </source>
</evidence>
<evidence type="ECO:0000313" key="14">
    <source>
        <dbReference type="Proteomes" id="UP000186341"/>
    </source>
</evidence>
<keyword evidence="4 11" id="KW-0808">Transferase</keyword>
<dbReference type="Proteomes" id="UP000186341">
    <property type="component" value="Unassembled WGS sequence"/>
</dbReference>
<keyword evidence="5 11" id="KW-0545">Nucleotide biosynthesis</keyword>
<dbReference type="RefSeq" id="WP_075819213.1">
    <property type="nucleotide sequence ID" value="NZ_CAPIAK010000008.1"/>
</dbReference>
<sequence length="208" mass="23128">MQKGLFVALEGNDGAGKTTAAQALLKRLKKEGFDVVLSREPGGPAISEQIRSILLDPANKAMNPKTEALLYAASRTQHFYEVIQPALNEGKIVLCDRFLDSSIAYQGYGRNLGQKAIEEINDFGLNHQRPDLTLFFKVPLSVSQKRMEKRGNLDRLDAESLGFHQRVREGFDVLSTAHPEKTIIIDAQKSPEEVADQAYQAILDFISK</sequence>
<evidence type="ECO:0000256" key="2">
    <source>
        <dbReference type="ARBA" id="ARBA00012980"/>
    </source>
</evidence>
<evidence type="ECO:0000256" key="4">
    <source>
        <dbReference type="ARBA" id="ARBA00022679"/>
    </source>
</evidence>
<evidence type="ECO:0000256" key="3">
    <source>
        <dbReference type="ARBA" id="ARBA00017144"/>
    </source>
</evidence>
<dbReference type="GeneID" id="82202716"/>
<comment type="catalytic activity">
    <reaction evidence="9 11">
        <text>dTMP + ATP = dTDP + ADP</text>
        <dbReference type="Rhea" id="RHEA:13517"/>
        <dbReference type="ChEBI" id="CHEBI:30616"/>
        <dbReference type="ChEBI" id="CHEBI:58369"/>
        <dbReference type="ChEBI" id="CHEBI:63528"/>
        <dbReference type="ChEBI" id="CHEBI:456216"/>
        <dbReference type="EC" id="2.7.4.9"/>
    </reaction>
</comment>
<comment type="similarity">
    <text evidence="1 11">Belongs to the thymidylate kinase family.</text>
</comment>
<dbReference type="InterPro" id="IPR018095">
    <property type="entry name" value="Thymidylate_kin_CS"/>
</dbReference>
<evidence type="ECO:0000256" key="11">
    <source>
        <dbReference type="HAMAP-Rule" id="MF_00165"/>
    </source>
</evidence>
<feature type="domain" description="Thymidylate kinase-like" evidence="12">
    <location>
        <begin position="9"/>
        <end position="197"/>
    </location>
</feature>
<dbReference type="CDD" id="cd01672">
    <property type="entry name" value="TMPK"/>
    <property type="match status" value="1"/>
</dbReference>
<dbReference type="SUPFAM" id="SSF52540">
    <property type="entry name" value="P-loop containing nucleoside triphosphate hydrolases"/>
    <property type="match status" value="1"/>
</dbReference>
<reference evidence="13 14" key="1">
    <citation type="submission" date="2016-11" db="EMBL/GenBank/DDBJ databases">
        <title>Description of two novel members of the family Erysipelotrichaceae: Ileibacterium lipovorans gen. nov., sp. nov. and Dubosiella newyorkensis, gen. nov., sp. nov.</title>
        <authorList>
            <person name="Cox L.M."/>
            <person name="Sohn J."/>
            <person name="Tyrrell K.L."/>
            <person name="Citron D.M."/>
            <person name="Lawson P.A."/>
            <person name="Patel N.B."/>
            <person name="Iizumi T."/>
            <person name="Perez-Perez G.I."/>
            <person name="Goldstein E.J."/>
            <person name="Blaser M.J."/>
        </authorList>
    </citation>
    <scope>NUCLEOTIDE SEQUENCE [LARGE SCALE GENOMIC DNA]</scope>
    <source>
        <strain evidence="13 14">NYU-BL-A3</strain>
    </source>
</reference>
<evidence type="ECO:0000256" key="9">
    <source>
        <dbReference type="ARBA" id="ARBA00048743"/>
    </source>
</evidence>
<dbReference type="GO" id="GO:0005829">
    <property type="term" value="C:cytosol"/>
    <property type="evidence" value="ECO:0007669"/>
    <property type="project" value="TreeGrafter"/>
</dbReference>
<dbReference type="Gene3D" id="3.40.50.300">
    <property type="entry name" value="P-loop containing nucleotide triphosphate hydrolases"/>
    <property type="match status" value="1"/>
</dbReference>
<keyword evidence="6 11" id="KW-0547">Nucleotide-binding</keyword>
<dbReference type="GO" id="GO:0006235">
    <property type="term" value="P:dTTP biosynthetic process"/>
    <property type="evidence" value="ECO:0007669"/>
    <property type="project" value="UniProtKB-UniRule"/>
</dbReference>
<evidence type="ECO:0000259" key="12">
    <source>
        <dbReference type="Pfam" id="PF02223"/>
    </source>
</evidence>
<dbReference type="Pfam" id="PF02223">
    <property type="entry name" value="Thymidylate_kin"/>
    <property type="match status" value="1"/>
</dbReference>
<accession>A0A1U7NGC0</accession>